<proteinExistence type="inferred from homology"/>
<keyword evidence="4" id="KW-1185">Reference proteome</keyword>
<dbReference type="SUPFAM" id="SSF54506">
    <property type="entry name" value="Diaminopimelate epimerase-like"/>
    <property type="match status" value="1"/>
</dbReference>
<dbReference type="InterPro" id="IPR003719">
    <property type="entry name" value="Phenazine_PhzF-like"/>
</dbReference>
<dbReference type="PIRSF" id="PIRSF016184">
    <property type="entry name" value="PhzC_PhzF"/>
    <property type="match status" value="1"/>
</dbReference>
<reference evidence="4" key="1">
    <citation type="journal article" date="2019" name="Int. J. Syst. Evol. Microbiol.">
        <title>The Global Catalogue of Microorganisms (GCM) 10K type strain sequencing project: providing services to taxonomists for standard genome sequencing and annotation.</title>
        <authorList>
            <consortium name="The Broad Institute Genomics Platform"/>
            <consortium name="The Broad Institute Genome Sequencing Center for Infectious Disease"/>
            <person name="Wu L."/>
            <person name="Ma J."/>
        </authorList>
    </citation>
    <scope>NUCLEOTIDE SEQUENCE [LARGE SCALE GENOMIC DNA]</scope>
    <source>
        <strain evidence="4">CGMCC 4.1530</strain>
    </source>
</reference>
<evidence type="ECO:0000256" key="2">
    <source>
        <dbReference type="ARBA" id="ARBA00023235"/>
    </source>
</evidence>
<evidence type="ECO:0000313" key="4">
    <source>
        <dbReference type="Proteomes" id="UP001596215"/>
    </source>
</evidence>
<dbReference type="NCBIfam" id="TIGR00654">
    <property type="entry name" value="PhzF_family"/>
    <property type="match status" value="1"/>
</dbReference>
<protein>
    <submittedName>
        <fullName evidence="3">PhzF family phenazine biosynthesis protein</fullName>
    </submittedName>
</protein>
<sequence>MQRIAAEAGFSETVFAIPVQGEPAGVWRVRYFSPETEVPFCDHATIATTAVLVQRFGAGEYQFQLNQATLQVSAEPDVQGNWQAAYPQPAGLIRIGYRHHEPDMRIPPALNHGGADHLVLALKERSSLAAMRYSQPAGRELMRRNGWVTILLVCGEDAQKFYTRHPFAYGDVYEDPATGAASAAFAGYLRDLQWPHNGAIEIVQGEDMGMRSRIFAGISDLTGSPIAISGQVRQLM</sequence>
<comment type="similarity">
    <text evidence="1">Belongs to the PhzF family.</text>
</comment>
<gene>
    <name evidence="3" type="ORF">ACFP73_11690</name>
</gene>
<dbReference type="RefSeq" id="WP_212708638.1">
    <property type="nucleotide sequence ID" value="NZ_BAAAFW010000014.1"/>
</dbReference>
<keyword evidence="2" id="KW-0413">Isomerase</keyword>
<evidence type="ECO:0000256" key="1">
    <source>
        <dbReference type="ARBA" id="ARBA00008270"/>
    </source>
</evidence>
<dbReference type="PANTHER" id="PTHR13774:SF39">
    <property type="entry name" value="BIOSYNTHESIS PROTEIN, PUTATIVE-RELATED"/>
    <property type="match status" value="1"/>
</dbReference>
<name>A0ABW1VPY9_9GAMM</name>
<dbReference type="Gene3D" id="3.10.310.10">
    <property type="entry name" value="Diaminopimelate Epimerase, Chain A, domain 1"/>
    <property type="match status" value="2"/>
</dbReference>
<dbReference type="PANTHER" id="PTHR13774">
    <property type="entry name" value="PHENAZINE BIOSYNTHESIS PROTEIN"/>
    <property type="match status" value="1"/>
</dbReference>
<dbReference type="Pfam" id="PF02567">
    <property type="entry name" value="PhzC-PhzF"/>
    <property type="match status" value="1"/>
</dbReference>
<organism evidence="3 4">
    <name type="scientific">Tatumella punctata</name>
    <dbReference type="NCBI Taxonomy" id="399969"/>
    <lineage>
        <taxon>Bacteria</taxon>
        <taxon>Pseudomonadati</taxon>
        <taxon>Pseudomonadota</taxon>
        <taxon>Gammaproteobacteria</taxon>
        <taxon>Enterobacterales</taxon>
        <taxon>Erwiniaceae</taxon>
        <taxon>Tatumella</taxon>
    </lineage>
</organism>
<evidence type="ECO:0000313" key="3">
    <source>
        <dbReference type="EMBL" id="MFC6362750.1"/>
    </source>
</evidence>
<dbReference type="EMBL" id="JBHSUC010000014">
    <property type="protein sequence ID" value="MFC6362750.1"/>
    <property type="molecule type" value="Genomic_DNA"/>
</dbReference>
<comment type="caution">
    <text evidence="3">The sequence shown here is derived from an EMBL/GenBank/DDBJ whole genome shotgun (WGS) entry which is preliminary data.</text>
</comment>
<accession>A0ABW1VPY9</accession>
<dbReference type="Proteomes" id="UP001596215">
    <property type="component" value="Unassembled WGS sequence"/>
</dbReference>